<organism evidence="1">
    <name type="scientific">Rhizophora mucronata</name>
    <name type="common">Asiatic mangrove</name>
    <dbReference type="NCBI Taxonomy" id="61149"/>
    <lineage>
        <taxon>Eukaryota</taxon>
        <taxon>Viridiplantae</taxon>
        <taxon>Streptophyta</taxon>
        <taxon>Embryophyta</taxon>
        <taxon>Tracheophyta</taxon>
        <taxon>Spermatophyta</taxon>
        <taxon>Magnoliopsida</taxon>
        <taxon>eudicotyledons</taxon>
        <taxon>Gunneridae</taxon>
        <taxon>Pentapetalae</taxon>
        <taxon>rosids</taxon>
        <taxon>fabids</taxon>
        <taxon>Malpighiales</taxon>
        <taxon>Rhizophoraceae</taxon>
        <taxon>Rhizophora</taxon>
    </lineage>
</organism>
<dbReference type="EMBL" id="GGEC01070758">
    <property type="protein sequence ID" value="MBX51242.1"/>
    <property type="molecule type" value="Transcribed_RNA"/>
</dbReference>
<evidence type="ECO:0000313" key="1">
    <source>
        <dbReference type="EMBL" id="MBX51242.1"/>
    </source>
</evidence>
<dbReference type="AlphaFoldDB" id="A0A2P2P944"/>
<name>A0A2P2P944_RHIMU</name>
<accession>A0A2P2P944</accession>
<reference evidence="1" key="1">
    <citation type="submission" date="2018-02" db="EMBL/GenBank/DDBJ databases">
        <title>Rhizophora mucronata_Transcriptome.</title>
        <authorList>
            <person name="Meera S.P."/>
            <person name="Sreeshan A."/>
            <person name="Augustine A."/>
        </authorList>
    </citation>
    <scope>NUCLEOTIDE SEQUENCE</scope>
    <source>
        <tissue evidence="1">Leaf</tissue>
    </source>
</reference>
<sequence>MKSSLFLFEVSFFTLEMGVANCKVYINSISLCFPPWYNNNWL</sequence>
<proteinExistence type="predicted"/>
<protein>
    <submittedName>
        <fullName evidence="1">Uncharacterized protein</fullName>
    </submittedName>
</protein>